<dbReference type="GO" id="GO:0005737">
    <property type="term" value="C:cytoplasm"/>
    <property type="evidence" value="ECO:0007669"/>
    <property type="project" value="UniProtKB-SubCell"/>
</dbReference>
<dbReference type="RefSeq" id="WP_013199330.1">
    <property type="nucleotide sequence ID" value="NC_014297.1"/>
</dbReference>
<dbReference type="SUPFAM" id="SSF53335">
    <property type="entry name" value="S-adenosyl-L-methionine-dependent methyltransferases"/>
    <property type="match status" value="1"/>
</dbReference>
<dbReference type="Gene3D" id="3.30.300.110">
    <property type="entry name" value="Met-10+ protein-like domains"/>
    <property type="match status" value="1"/>
</dbReference>
<organism evidence="6 7">
    <name type="scientific">Halalkalicoccus jeotgali (strain DSM 18796 / CECT 7217 / JCM 14584 / KCTC 4019 / B3)</name>
    <dbReference type="NCBI Taxonomy" id="795797"/>
    <lineage>
        <taxon>Archaea</taxon>
        <taxon>Methanobacteriati</taxon>
        <taxon>Methanobacteriota</taxon>
        <taxon>Stenosarchaea group</taxon>
        <taxon>Halobacteria</taxon>
        <taxon>Halobacteriales</taxon>
        <taxon>Halococcaceae</taxon>
        <taxon>Halalkalicoccus</taxon>
    </lineage>
</organism>
<dbReference type="GO" id="GO:0102522">
    <property type="term" value="F:tRNA 4-demethylwyosine alpha-amino-alpha-carboxypropyltransferase activity"/>
    <property type="evidence" value="ECO:0007669"/>
    <property type="project" value="UniProtKB-EC"/>
</dbReference>
<dbReference type="KEGG" id="hje:HacjB3_01325"/>
<dbReference type="InterPro" id="IPR030382">
    <property type="entry name" value="MeTrfase_TRM5/TYW2"/>
</dbReference>
<dbReference type="HOGENOM" id="CLU_022610_0_2_2"/>
<dbReference type="GeneID" id="9418059"/>
<dbReference type="GO" id="GO:0030488">
    <property type="term" value="P:tRNA methylation"/>
    <property type="evidence" value="ECO:0007669"/>
    <property type="project" value="TreeGrafter"/>
</dbReference>
<evidence type="ECO:0000256" key="4">
    <source>
        <dbReference type="HAMAP-Rule" id="MF_01922"/>
    </source>
</evidence>
<dbReference type="EMBL" id="CP002062">
    <property type="protein sequence ID" value="ADJ13658.1"/>
    <property type="molecule type" value="Genomic_DNA"/>
</dbReference>
<gene>
    <name evidence="4" type="primary">taw2</name>
    <name evidence="6" type="ordered locus">HacjB3_01325</name>
</gene>
<dbReference type="InterPro" id="IPR030867">
    <property type="entry name" value="TYW2_archaea"/>
</dbReference>
<dbReference type="Proteomes" id="UP000000390">
    <property type="component" value="Chromosome"/>
</dbReference>
<dbReference type="PANTHER" id="PTHR23245:SF41">
    <property type="entry name" value="TRNA(PHE) (4-DEMETHYLWYOSINE(37)-C(7)) AMINOCARBOXYPROPYLTRANSFERASE"/>
    <property type="match status" value="1"/>
</dbReference>
<sequence length="338" mass="36866">MSDDPLAAIVPKPDGERTIAALRAEGVYDDTRRVREAGKGALALPVTRRPTDTEVRAVIRQPDPDARAPGLADLLAARDWSDAEIERAPNSWTVIGSVILTRFEGCPREGEVGEALLELHGGADTVLAREGITGAHREPAVRVVAGAGDTETVHTEHGTEYALDLSKVMFSPGNKRERTRMGEVVEEGERVLDMFAGIGYFTLPMARAGAHVSAIERNPVAFRYLLENAVLNGVEERIDAYRADCRDVEVTGVDRVVMGYYEAHDYLDRALDALRDDGVLHMHEATPEAELPERPVSRLRNAATSAGRTVEILDRRRVKSHSAGVAHVVVDARVGRSD</sequence>
<evidence type="ECO:0000256" key="1">
    <source>
        <dbReference type="ARBA" id="ARBA00022679"/>
    </source>
</evidence>
<evidence type="ECO:0000256" key="2">
    <source>
        <dbReference type="ARBA" id="ARBA00022691"/>
    </source>
</evidence>
<dbReference type="PROSITE" id="PS51684">
    <property type="entry name" value="SAM_MT_TRM5_TYW2"/>
    <property type="match status" value="1"/>
</dbReference>
<dbReference type="PANTHER" id="PTHR23245">
    <property type="entry name" value="TRNA METHYLTRANSFERASE"/>
    <property type="match status" value="1"/>
</dbReference>
<accession>D8J577</accession>
<evidence type="ECO:0000313" key="7">
    <source>
        <dbReference type="Proteomes" id="UP000000390"/>
    </source>
</evidence>
<evidence type="ECO:0000256" key="3">
    <source>
        <dbReference type="ARBA" id="ARBA00022694"/>
    </source>
</evidence>
<keyword evidence="2 4" id="KW-0949">S-adenosyl-L-methionine</keyword>
<dbReference type="InterPro" id="IPR029063">
    <property type="entry name" value="SAM-dependent_MTases_sf"/>
</dbReference>
<keyword evidence="3 4" id="KW-0819">tRNA processing</keyword>
<reference evidence="6 7" key="1">
    <citation type="journal article" date="2010" name="J. Bacteriol.">
        <title>Complete genome sequence of Halalkalicoccus jeotgali B3(T), an extremely halophilic archaeon.</title>
        <authorList>
            <person name="Roh S.W."/>
            <person name="Nam Y.D."/>
            <person name="Nam S.H."/>
            <person name="Choi S.H."/>
            <person name="Park H.S."/>
            <person name="Bae J.W."/>
        </authorList>
    </citation>
    <scope>NUCLEOTIDE SEQUENCE [LARGE SCALE GENOMIC DNA]</scope>
    <source>
        <strain evidence="7">DSM 18796 / CECT 7217 / JCM 14584 / KCTC 4019 / B3</strain>
    </source>
</reference>
<dbReference type="EC" id="2.5.1.114" evidence="4"/>
<dbReference type="OrthoDB" id="8079at2157"/>
<dbReference type="GO" id="GO:0008175">
    <property type="term" value="F:tRNA methyltransferase activity"/>
    <property type="evidence" value="ECO:0007669"/>
    <property type="project" value="TreeGrafter"/>
</dbReference>
<comment type="function">
    <text evidence="4">S-adenosyl-L-methionine-dependent transferase that acts as a component of the wyosine derivatives biosynthesis pathway. Catalyzes the transfer of the alpha-amino-alpha-carboxypropyl (acp) group from S-adenosyl-L-methionine to 4-demethylwyosine (imG-14), forming 7-aminocarboxypropyl-demethylwyosine (wybutosine-86) at position 37 of tRNA(Phe).</text>
</comment>
<comment type="caution">
    <text evidence="4">Lacks conserved residue(s) required for the propagation of feature annotation.</text>
</comment>
<dbReference type="PATRIC" id="fig|795797.18.peg.267"/>
<dbReference type="eggNOG" id="arCOG00033">
    <property type="taxonomic scope" value="Archaea"/>
</dbReference>
<dbReference type="Pfam" id="PF25133">
    <property type="entry name" value="TYW2_N_2"/>
    <property type="match status" value="1"/>
</dbReference>
<feature type="binding site" evidence="4">
    <location>
        <position position="178"/>
    </location>
    <ligand>
        <name>S-adenosyl-L-methionine</name>
        <dbReference type="ChEBI" id="CHEBI:59789"/>
    </ligand>
</feature>
<comment type="similarity">
    <text evidence="4">Belongs to the class I-like SAM-binding methyltransferase superfamily. TRM5/TYW2 family.</text>
</comment>
<keyword evidence="6" id="KW-0489">Methyltransferase</keyword>
<dbReference type="STRING" id="795797.HacjB3_01325"/>
<dbReference type="Pfam" id="PF02475">
    <property type="entry name" value="TRM5-TYW2_MTfase"/>
    <property type="match status" value="1"/>
</dbReference>
<keyword evidence="4" id="KW-0963">Cytoplasm</keyword>
<dbReference type="AlphaFoldDB" id="D8J577"/>
<dbReference type="HAMAP" id="MF_01922">
    <property type="entry name" value="TYW2_archaea"/>
    <property type="match status" value="1"/>
</dbReference>
<feature type="domain" description="SAM-dependent methyltransferase TRM5/TYW2-type" evidence="5">
    <location>
        <begin position="92"/>
        <end position="336"/>
    </location>
</feature>
<evidence type="ECO:0000313" key="6">
    <source>
        <dbReference type="EMBL" id="ADJ13658.1"/>
    </source>
</evidence>
<comment type="subcellular location">
    <subcellularLocation>
        <location evidence="4">Cytoplasm</location>
    </subcellularLocation>
</comment>
<keyword evidence="1 4" id="KW-0808">Transferase</keyword>
<dbReference type="InterPro" id="IPR056743">
    <property type="entry name" value="TRM5-TYW2-like_MTfase"/>
</dbReference>
<dbReference type="InterPro" id="IPR056744">
    <property type="entry name" value="TRM5/TYW2-like_N"/>
</dbReference>
<proteinExistence type="inferred from homology"/>
<comment type="catalytic activity">
    <reaction evidence="4">
        <text>4-demethylwyosine(37) in tRNA(Phe) + S-adenosyl-L-methionine = 4-demethyl-7-[(3S)-3-amino-3-carboxypropyl]wyosine(37) in tRNA(Phe) + S-methyl-5'-thioadenosine + H(+)</text>
        <dbReference type="Rhea" id="RHEA:36355"/>
        <dbReference type="Rhea" id="RHEA-COMP:10164"/>
        <dbReference type="Rhea" id="RHEA-COMP:10378"/>
        <dbReference type="ChEBI" id="CHEBI:15378"/>
        <dbReference type="ChEBI" id="CHEBI:17509"/>
        <dbReference type="ChEBI" id="CHEBI:59789"/>
        <dbReference type="ChEBI" id="CHEBI:64315"/>
        <dbReference type="ChEBI" id="CHEBI:73550"/>
        <dbReference type="EC" id="2.5.1.114"/>
    </reaction>
</comment>
<protein>
    <recommendedName>
        <fullName evidence="4">tRNA(Phe) (4-demethylwyosine(37)-C(7)) aminocarboxypropyltransferase</fullName>
        <ecNumber evidence="4">2.5.1.114</ecNumber>
    </recommendedName>
    <alternativeName>
        <fullName evidence="4">tRNA wyosine derivatives biosynthesis protein Taw2</fullName>
    </alternativeName>
</protein>
<dbReference type="Gene3D" id="3.40.50.150">
    <property type="entry name" value="Vaccinia Virus protein VP39"/>
    <property type="match status" value="1"/>
</dbReference>
<dbReference type="CDD" id="cd02440">
    <property type="entry name" value="AdoMet_MTases"/>
    <property type="match status" value="1"/>
</dbReference>
<name>D8J577_HALJB</name>
<feature type="binding site" evidence="4">
    <location>
        <position position="216"/>
    </location>
    <ligand>
        <name>S-adenosyl-L-methionine</name>
        <dbReference type="ChEBI" id="CHEBI:59789"/>
    </ligand>
</feature>
<feature type="binding site" evidence="4">
    <location>
        <position position="171"/>
    </location>
    <ligand>
        <name>S-adenosyl-L-methionine</name>
        <dbReference type="ChEBI" id="CHEBI:59789"/>
    </ligand>
</feature>
<evidence type="ECO:0000259" key="5">
    <source>
        <dbReference type="PROSITE" id="PS51684"/>
    </source>
</evidence>